<dbReference type="RefSeq" id="XP_043033396.1">
    <property type="nucleotide sequence ID" value="XM_043178049.1"/>
</dbReference>
<proteinExistence type="predicted"/>
<evidence type="ECO:0000313" key="2">
    <source>
        <dbReference type="Proteomes" id="UP000812287"/>
    </source>
</evidence>
<organism evidence="1 2">
    <name type="scientific">Guyanagaster necrorhizus</name>
    <dbReference type="NCBI Taxonomy" id="856835"/>
    <lineage>
        <taxon>Eukaryota</taxon>
        <taxon>Fungi</taxon>
        <taxon>Dikarya</taxon>
        <taxon>Basidiomycota</taxon>
        <taxon>Agaricomycotina</taxon>
        <taxon>Agaricomycetes</taxon>
        <taxon>Agaricomycetidae</taxon>
        <taxon>Agaricales</taxon>
        <taxon>Marasmiineae</taxon>
        <taxon>Physalacriaceae</taxon>
        <taxon>Guyanagaster</taxon>
    </lineage>
</organism>
<name>A0A9P8ALQ9_9AGAR</name>
<dbReference type="Proteomes" id="UP000812287">
    <property type="component" value="Unassembled WGS sequence"/>
</dbReference>
<protein>
    <submittedName>
        <fullName evidence="1">Uncharacterized protein</fullName>
    </submittedName>
</protein>
<keyword evidence="2" id="KW-1185">Reference proteome</keyword>
<dbReference type="EMBL" id="MU250581">
    <property type="protein sequence ID" value="KAG7439896.1"/>
    <property type="molecule type" value="Genomic_DNA"/>
</dbReference>
<sequence>MSAVYRLSSSCAILECSHCFVSCNNAFLCSVTPAVAYTSFPYDDTSIPNSNFVELRLVYISTLGRAVSSSPLHNTALLDASMTVAFSSGIIPTPQGRSVAIPKRGHQRRLKTGRSSPHYNRPYICTVDENHDYITLLVIKTNDELCRDESQLGGDRVPVFEAHSSTLLNSIAAPSVHPHFLEEDYSLGSNTMLAPLYENAFSQKNT</sequence>
<accession>A0A9P8ALQ9</accession>
<gene>
    <name evidence="1" type="ORF">BT62DRAFT_1013346</name>
</gene>
<comment type="caution">
    <text evidence="1">The sequence shown here is derived from an EMBL/GenBank/DDBJ whole genome shotgun (WGS) entry which is preliminary data.</text>
</comment>
<dbReference type="AlphaFoldDB" id="A0A9P8ALQ9"/>
<evidence type="ECO:0000313" key="1">
    <source>
        <dbReference type="EMBL" id="KAG7439896.1"/>
    </source>
</evidence>
<dbReference type="GeneID" id="66100336"/>
<reference evidence="1" key="1">
    <citation type="submission" date="2020-11" db="EMBL/GenBank/DDBJ databases">
        <title>Adaptations for nitrogen fixation in a non-lichenized fungal sporocarp promotes dispersal by wood-feeding termites.</title>
        <authorList>
            <consortium name="DOE Joint Genome Institute"/>
            <person name="Koch R.A."/>
            <person name="Yoon G."/>
            <person name="Arayal U."/>
            <person name="Lail K."/>
            <person name="Amirebrahimi M."/>
            <person name="Labutti K."/>
            <person name="Lipzen A."/>
            <person name="Riley R."/>
            <person name="Barry K."/>
            <person name="Henrissat B."/>
            <person name="Grigoriev I.V."/>
            <person name="Herr J.R."/>
            <person name="Aime M.C."/>
        </authorList>
    </citation>
    <scope>NUCLEOTIDE SEQUENCE</scope>
    <source>
        <strain evidence="1">MCA 3950</strain>
    </source>
</reference>